<dbReference type="SUPFAM" id="SSF103481">
    <property type="entry name" value="Multidrug resistance efflux transporter EmrE"/>
    <property type="match status" value="1"/>
</dbReference>
<feature type="transmembrane region" description="Helical" evidence="5">
    <location>
        <begin position="323"/>
        <end position="344"/>
    </location>
</feature>
<evidence type="ECO:0000313" key="7">
    <source>
        <dbReference type="Proteomes" id="UP001295684"/>
    </source>
</evidence>
<comment type="caution">
    <text evidence="6">The sequence shown here is derived from an EMBL/GenBank/DDBJ whole genome shotgun (WGS) entry which is preliminary data.</text>
</comment>
<protein>
    <submittedName>
        <fullName evidence="6">Uncharacterized protein</fullName>
    </submittedName>
</protein>
<evidence type="ECO:0000256" key="5">
    <source>
        <dbReference type="SAM" id="Phobius"/>
    </source>
</evidence>
<feature type="transmembrane region" description="Helical" evidence="5">
    <location>
        <begin position="214"/>
        <end position="239"/>
    </location>
</feature>
<dbReference type="EMBL" id="CAMPGE010014080">
    <property type="protein sequence ID" value="CAI2372775.1"/>
    <property type="molecule type" value="Genomic_DNA"/>
</dbReference>
<keyword evidence="3 5" id="KW-1133">Transmembrane helix</keyword>
<dbReference type="PANTHER" id="PTHR13146">
    <property type="match status" value="1"/>
</dbReference>
<sequence length="388" mass="43427">MANSLPIWKVYCLMAALVVVGAVGACIAKLQGLQRVDSGDRWEHPWFQAFAMFVGEILCLFYYFIEKYLDKRKYGPRGLHPRIHEARRQGLKTRINLFMFAIPASCDAVATAMIYFAYLNIPLSVAEMMQGALVLMTTCASVIFLGKKFFLYQWGSLVFIVGGICLVGASSIKNDKGTDGNPVLGVCLMLGALLIQSAQLIVEEKLFRTYYLSPLKVVGFQGLFGICIYLVFLPIAYFIKCGGDLCPAGRLEDSLMALRGLKENYILLILVIALMIDISVFNTLGNSVTKYASCANRATINTVKVVLVWIFFLIYWGEGQEHFHWLQFGGFILIVIGTFTFNYMKDKQLTQQEEESAASYRPLVAEVNKSDNIISPSTTSDRERFVSI</sequence>
<feature type="transmembrane region" description="Helical" evidence="5">
    <location>
        <begin position="12"/>
        <end position="33"/>
    </location>
</feature>
<gene>
    <name evidence="6" type="ORF">ECRASSUSDP1_LOCUS14108</name>
</gene>
<dbReference type="Gene3D" id="1.10.3730.20">
    <property type="match status" value="1"/>
</dbReference>
<reference evidence="6" key="1">
    <citation type="submission" date="2023-07" db="EMBL/GenBank/DDBJ databases">
        <authorList>
            <consortium name="AG Swart"/>
            <person name="Singh M."/>
            <person name="Singh A."/>
            <person name="Seah K."/>
            <person name="Emmerich C."/>
        </authorList>
    </citation>
    <scope>NUCLEOTIDE SEQUENCE</scope>
    <source>
        <strain evidence="6">DP1</strain>
    </source>
</reference>
<accession>A0AAD1XHI0</accession>
<evidence type="ECO:0000256" key="3">
    <source>
        <dbReference type="ARBA" id="ARBA00022989"/>
    </source>
</evidence>
<feature type="transmembrane region" description="Helical" evidence="5">
    <location>
        <begin position="151"/>
        <end position="171"/>
    </location>
</feature>
<feature type="transmembrane region" description="Helical" evidence="5">
    <location>
        <begin position="97"/>
        <end position="118"/>
    </location>
</feature>
<keyword evidence="4 5" id="KW-0472">Membrane</keyword>
<feature type="transmembrane region" description="Helical" evidence="5">
    <location>
        <begin position="45"/>
        <end position="65"/>
    </location>
</feature>
<dbReference type="InterPro" id="IPR037185">
    <property type="entry name" value="EmrE-like"/>
</dbReference>
<feature type="transmembrane region" description="Helical" evidence="5">
    <location>
        <begin position="298"/>
        <end position="317"/>
    </location>
</feature>
<dbReference type="Pfam" id="PF04142">
    <property type="entry name" value="Nuc_sug_transp"/>
    <property type="match status" value="1"/>
</dbReference>
<proteinExistence type="predicted"/>
<dbReference type="AlphaFoldDB" id="A0AAD1XHI0"/>
<name>A0AAD1XHI0_EUPCR</name>
<dbReference type="Proteomes" id="UP001295684">
    <property type="component" value="Unassembled WGS sequence"/>
</dbReference>
<dbReference type="PANTHER" id="PTHR13146:SF0">
    <property type="entry name" value="SOLUTE CARRIER FAMILY 35 MEMBER F6"/>
    <property type="match status" value="1"/>
</dbReference>
<feature type="transmembrane region" description="Helical" evidence="5">
    <location>
        <begin position="265"/>
        <end position="286"/>
    </location>
</feature>
<keyword evidence="7" id="KW-1185">Reference proteome</keyword>
<evidence type="ECO:0000256" key="2">
    <source>
        <dbReference type="ARBA" id="ARBA00022692"/>
    </source>
</evidence>
<evidence type="ECO:0000256" key="1">
    <source>
        <dbReference type="ARBA" id="ARBA00004141"/>
    </source>
</evidence>
<organism evidence="6 7">
    <name type="scientific">Euplotes crassus</name>
    <dbReference type="NCBI Taxonomy" id="5936"/>
    <lineage>
        <taxon>Eukaryota</taxon>
        <taxon>Sar</taxon>
        <taxon>Alveolata</taxon>
        <taxon>Ciliophora</taxon>
        <taxon>Intramacronucleata</taxon>
        <taxon>Spirotrichea</taxon>
        <taxon>Hypotrichia</taxon>
        <taxon>Euplotida</taxon>
        <taxon>Euplotidae</taxon>
        <taxon>Moneuplotes</taxon>
    </lineage>
</organism>
<evidence type="ECO:0000256" key="4">
    <source>
        <dbReference type="ARBA" id="ARBA00023136"/>
    </source>
</evidence>
<feature type="transmembrane region" description="Helical" evidence="5">
    <location>
        <begin position="124"/>
        <end position="144"/>
    </location>
</feature>
<dbReference type="GO" id="GO:0000139">
    <property type="term" value="C:Golgi membrane"/>
    <property type="evidence" value="ECO:0007669"/>
    <property type="project" value="InterPro"/>
</dbReference>
<evidence type="ECO:0000313" key="6">
    <source>
        <dbReference type="EMBL" id="CAI2372775.1"/>
    </source>
</evidence>
<dbReference type="InterPro" id="IPR007271">
    <property type="entry name" value="Nuc_sug_transpt"/>
</dbReference>
<feature type="transmembrane region" description="Helical" evidence="5">
    <location>
        <begin position="183"/>
        <end position="202"/>
    </location>
</feature>
<comment type="subcellular location">
    <subcellularLocation>
        <location evidence="1">Membrane</location>
        <topology evidence="1">Multi-pass membrane protein</topology>
    </subcellularLocation>
</comment>
<keyword evidence="2 5" id="KW-0812">Transmembrane</keyword>
<dbReference type="GO" id="GO:0015165">
    <property type="term" value="F:pyrimidine nucleotide-sugar transmembrane transporter activity"/>
    <property type="evidence" value="ECO:0007669"/>
    <property type="project" value="InterPro"/>
</dbReference>